<evidence type="ECO:0000313" key="1">
    <source>
        <dbReference type="EMBL" id="SFS06081.1"/>
    </source>
</evidence>
<evidence type="ECO:0000313" key="2">
    <source>
        <dbReference type="Proteomes" id="UP000199659"/>
    </source>
</evidence>
<name>A0A1I6LRJ6_9FIRM</name>
<organism evidence="1 2">
    <name type="scientific">Anaeromicropila populeti</name>
    <dbReference type="NCBI Taxonomy" id="37658"/>
    <lineage>
        <taxon>Bacteria</taxon>
        <taxon>Bacillati</taxon>
        <taxon>Bacillota</taxon>
        <taxon>Clostridia</taxon>
        <taxon>Lachnospirales</taxon>
        <taxon>Lachnospiraceae</taxon>
        <taxon>Anaeromicropila</taxon>
    </lineage>
</organism>
<protein>
    <submittedName>
        <fullName evidence="1">Uncharacterized protein</fullName>
    </submittedName>
</protein>
<accession>A0A1I6LRJ6</accession>
<dbReference type="OrthoDB" id="1762650at2"/>
<dbReference type="AlphaFoldDB" id="A0A1I6LRJ6"/>
<gene>
    <name evidence="1" type="ORF">SAMN05661086_03510</name>
</gene>
<reference evidence="1 2" key="1">
    <citation type="submission" date="2016-10" db="EMBL/GenBank/DDBJ databases">
        <authorList>
            <person name="de Groot N.N."/>
        </authorList>
    </citation>
    <scope>NUCLEOTIDE SEQUENCE [LARGE SCALE GENOMIC DNA]</scope>
    <source>
        <strain evidence="1 2">743A</strain>
    </source>
</reference>
<sequence>MYPVSSLFQRAIQKNTREFYYTGTITTTKGMVYSFDNSILVKGSGYLTNQCTGTEEMGIGSVYAGECGLSLYLEVDRYTLFGAAVQLFFHLKLEDGTYETVPLGIYEVAEANRTIQCVEVKAYDYMLRFDKVFPEEYLSLTGTPYELLHIACRECGVELAQTEEEIAGMSNGAERFGMYLENDIQTYRDLLYYIAVVVGGFATINRRGQLEIRSFHNQVCDVLPDHLRFRSNFSDFSTAFFGVSFQNAKTNALEEVYTERESGLMLELGTNPFIQSFSRYSARIERLRAILKALEKIKYIPFDASIVSNPAYDLGDVIRFTGRHADEEGISCITGYTYHINGTHEIKGVGKNPRLAKTASKTDKAIGEAKSASDSNKMAVYHYINPYGFQIASAKTLIATILFTSKLETQALFYASVLLESHAREAVTVVTVTYQLDSQEISDFQPMETYCDGKHVLELFFPLQVRGNQASRFEVYVMASNGSVEIQEGKIRASIFGQGLVASEETWDGMLYAEEEVKQIQIENNTISLETYGIMDTRTCVMEHPNPKEVKEEVEELTILPTVQQLKLTEWKSFMEIE</sequence>
<dbReference type="STRING" id="37658.SAMN05661086_03510"/>
<proteinExistence type="predicted"/>
<dbReference type="RefSeq" id="WP_092563880.1">
    <property type="nucleotide sequence ID" value="NZ_FOYZ01000020.1"/>
</dbReference>
<dbReference type="Proteomes" id="UP000199659">
    <property type="component" value="Unassembled WGS sequence"/>
</dbReference>
<keyword evidence="2" id="KW-1185">Reference proteome</keyword>
<dbReference type="EMBL" id="FOYZ01000020">
    <property type="protein sequence ID" value="SFS06081.1"/>
    <property type="molecule type" value="Genomic_DNA"/>
</dbReference>